<feature type="transmembrane region" description="Helical" evidence="7">
    <location>
        <begin position="347"/>
        <end position="365"/>
    </location>
</feature>
<dbReference type="GeneID" id="87807131"/>
<comment type="similarity">
    <text evidence="2">Belongs to the major facilitator superfamily. Sugar transporter (TC 2.A.1.1) family.</text>
</comment>
<dbReference type="PROSITE" id="PS50850">
    <property type="entry name" value="MFS"/>
    <property type="match status" value="1"/>
</dbReference>
<proteinExistence type="inferred from homology"/>
<organism evidence="9 10">
    <name type="scientific">Vanrija pseudolonga</name>
    <dbReference type="NCBI Taxonomy" id="143232"/>
    <lineage>
        <taxon>Eukaryota</taxon>
        <taxon>Fungi</taxon>
        <taxon>Dikarya</taxon>
        <taxon>Basidiomycota</taxon>
        <taxon>Agaricomycotina</taxon>
        <taxon>Tremellomycetes</taxon>
        <taxon>Trichosporonales</taxon>
        <taxon>Trichosporonaceae</taxon>
        <taxon>Vanrija</taxon>
    </lineage>
</organism>
<feature type="transmembrane region" description="Helical" evidence="7">
    <location>
        <begin position="372"/>
        <end position="390"/>
    </location>
</feature>
<feature type="transmembrane region" description="Helical" evidence="7">
    <location>
        <begin position="130"/>
        <end position="147"/>
    </location>
</feature>
<evidence type="ECO:0000313" key="10">
    <source>
        <dbReference type="Proteomes" id="UP000827549"/>
    </source>
</evidence>
<comment type="subcellular location">
    <subcellularLocation>
        <location evidence="1">Membrane</location>
        <topology evidence="1">Multi-pass membrane protein</topology>
    </subcellularLocation>
</comment>
<keyword evidence="6 7" id="KW-0472">Membrane</keyword>
<evidence type="ECO:0000256" key="5">
    <source>
        <dbReference type="ARBA" id="ARBA00022989"/>
    </source>
</evidence>
<dbReference type="AlphaFoldDB" id="A0AAF0Y6R1"/>
<evidence type="ECO:0000313" key="9">
    <source>
        <dbReference type="EMBL" id="WOO80372.1"/>
    </source>
</evidence>
<dbReference type="RefSeq" id="XP_062626404.1">
    <property type="nucleotide sequence ID" value="XM_062770420.1"/>
</dbReference>
<dbReference type="InterPro" id="IPR036259">
    <property type="entry name" value="MFS_trans_sf"/>
</dbReference>
<protein>
    <submittedName>
        <fullName evidence="9">Lactose permease</fullName>
    </submittedName>
</protein>
<dbReference type="GO" id="GO:0016020">
    <property type="term" value="C:membrane"/>
    <property type="evidence" value="ECO:0007669"/>
    <property type="project" value="UniProtKB-SubCell"/>
</dbReference>
<evidence type="ECO:0000256" key="2">
    <source>
        <dbReference type="ARBA" id="ARBA00010992"/>
    </source>
</evidence>
<dbReference type="InterPro" id="IPR050360">
    <property type="entry name" value="MFS_Sugar_Transporters"/>
</dbReference>
<dbReference type="PANTHER" id="PTHR48022:SF36">
    <property type="entry name" value="LACTOSE PERMEASE, PUTATIVE (AFU_ORTHOLOGUE AFUA_1G17310)-RELATED"/>
    <property type="match status" value="1"/>
</dbReference>
<dbReference type="FunFam" id="1.20.1250.20:FF:000134">
    <property type="entry name" value="MFS sugar transporter protein"/>
    <property type="match status" value="1"/>
</dbReference>
<feature type="transmembrane region" description="Helical" evidence="7">
    <location>
        <begin position="410"/>
        <end position="429"/>
    </location>
</feature>
<feature type="transmembrane region" description="Helical" evidence="7">
    <location>
        <begin position="479"/>
        <end position="497"/>
    </location>
</feature>
<gene>
    <name evidence="9" type="primary">LAC12_6</name>
    <name evidence="9" type="ORF">LOC62_03G003890</name>
</gene>
<keyword evidence="3" id="KW-0813">Transport</keyword>
<feature type="transmembrane region" description="Helical" evidence="7">
    <location>
        <begin position="53"/>
        <end position="81"/>
    </location>
</feature>
<keyword evidence="5 7" id="KW-1133">Transmembrane helix</keyword>
<feature type="transmembrane region" description="Helical" evidence="7">
    <location>
        <begin position="450"/>
        <end position="473"/>
    </location>
</feature>
<evidence type="ECO:0000256" key="1">
    <source>
        <dbReference type="ARBA" id="ARBA00004141"/>
    </source>
</evidence>
<dbReference type="InterPro" id="IPR020846">
    <property type="entry name" value="MFS_dom"/>
</dbReference>
<keyword evidence="10" id="KW-1185">Reference proteome</keyword>
<dbReference type="PANTHER" id="PTHR48022">
    <property type="entry name" value="PLASTIDIC GLUCOSE TRANSPORTER 4"/>
    <property type="match status" value="1"/>
</dbReference>
<feature type="transmembrane region" description="Helical" evidence="7">
    <location>
        <begin position="306"/>
        <end position="327"/>
    </location>
</feature>
<evidence type="ECO:0000259" key="8">
    <source>
        <dbReference type="PROSITE" id="PS50850"/>
    </source>
</evidence>
<dbReference type="SUPFAM" id="SSF103473">
    <property type="entry name" value="MFS general substrate transporter"/>
    <property type="match status" value="1"/>
</dbReference>
<sequence length="526" mass="57714">MSHPIAQAESHDLEKAHDSKVDVADVVDRKNINNEFATALANSHFDKWSRDSWTLYLAVFVAFCSSYASGYDGSLMTALIAMKPFQERFKTGDTGSKVGAIFGTVNAGCMLGAPCNSYVMDKWGRRPAQATGAVIIVVGTILTTTSHSLAQLIVGRLFLGFGTAFAQSAPAYAMEVARPQWRGRCAAIYNCGWYAGAIPAAAITFGTSYLNSHLAWQLPLIFQCVTSVLICVLIFFVPESPRFLMSVGREDEAEAFLVRYHGGGDPNSPIVRLQIDEMKQSFALQKMERWWDYRILFKDHSARWRMVQVIMMGIFGQFSGNGLAYYITVIFKQIGVTTVPAQLGYNILYSCMCAIGALTGAMLTDTMPRRRVLVIGPAVMSALLAIFIGLNSMINKQIGVDGTGHLDPSLARGALAVYIIFGIVISFVYTPLQSVLPVEALSTQMRGRGLAIYTFTMMAMGLINMFAGAQGLANIGYKYIIIFVAFDAFESLAWYVLGVESCGRTLEELDEIYQQAYPPGASKRFN</sequence>
<dbReference type="GO" id="GO:0005351">
    <property type="term" value="F:carbohydrate:proton symporter activity"/>
    <property type="evidence" value="ECO:0007669"/>
    <property type="project" value="TreeGrafter"/>
</dbReference>
<dbReference type="InterPro" id="IPR005828">
    <property type="entry name" value="MFS_sugar_transport-like"/>
</dbReference>
<name>A0AAF0Y6R1_9TREE</name>
<keyword evidence="4 7" id="KW-0812">Transmembrane</keyword>
<dbReference type="Proteomes" id="UP000827549">
    <property type="component" value="Chromosome 3"/>
</dbReference>
<evidence type="ECO:0000256" key="3">
    <source>
        <dbReference type="ARBA" id="ARBA00022448"/>
    </source>
</evidence>
<reference evidence="9" key="1">
    <citation type="submission" date="2023-10" db="EMBL/GenBank/DDBJ databases">
        <authorList>
            <person name="Noh H."/>
        </authorList>
    </citation>
    <scope>NUCLEOTIDE SEQUENCE</scope>
    <source>
        <strain evidence="9">DUCC4014</strain>
    </source>
</reference>
<feature type="domain" description="Major facilitator superfamily (MFS) profile" evidence="8">
    <location>
        <begin position="58"/>
        <end position="502"/>
    </location>
</feature>
<evidence type="ECO:0000256" key="4">
    <source>
        <dbReference type="ARBA" id="ARBA00022692"/>
    </source>
</evidence>
<feature type="transmembrane region" description="Helical" evidence="7">
    <location>
        <begin position="216"/>
        <end position="237"/>
    </location>
</feature>
<dbReference type="EMBL" id="CP086716">
    <property type="protein sequence ID" value="WOO80372.1"/>
    <property type="molecule type" value="Genomic_DNA"/>
</dbReference>
<dbReference type="Pfam" id="PF00083">
    <property type="entry name" value="Sugar_tr"/>
    <property type="match status" value="1"/>
</dbReference>
<accession>A0AAF0Y6R1</accession>
<dbReference type="Gene3D" id="1.20.1250.20">
    <property type="entry name" value="MFS general substrate transporter like domains"/>
    <property type="match status" value="1"/>
</dbReference>
<evidence type="ECO:0000256" key="7">
    <source>
        <dbReference type="SAM" id="Phobius"/>
    </source>
</evidence>
<evidence type="ECO:0000256" key="6">
    <source>
        <dbReference type="ARBA" id="ARBA00023136"/>
    </source>
</evidence>